<keyword evidence="8" id="KW-1185">Reference proteome</keyword>
<keyword evidence="2" id="KW-1003">Cell membrane</keyword>
<feature type="transmembrane region" description="Helical" evidence="6">
    <location>
        <begin position="296"/>
        <end position="318"/>
    </location>
</feature>
<feature type="transmembrane region" description="Helical" evidence="6">
    <location>
        <begin position="256"/>
        <end position="276"/>
    </location>
</feature>
<comment type="subcellular location">
    <subcellularLocation>
        <location evidence="1">Cell membrane</location>
        <topology evidence="1">Multi-pass membrane protein</topology>
    </subcellularLocation>
</comment>
<feature type="transmembrane region" description="Helical" evidence="6">
    <location>
        <begin position="165"/>
        <end position="187"/>
    </location>
</feature>
<evidence type="ECO:0000256" key="6">
    <source>
        <dbReference type="SAM" id="Phobius"/>
    </source>
</evidence>
<dbReference type="GO" id="GO:0005886">
    <property type="term" value="C:plasma membrane"/>
    <property type="evidence" value="ECO:0007669"/>
    <property type="project" value="UniProtKB-SubCell"/>
</dbReference>
<dbReference type="AlphaFoldDB" id="A0A517NGZ1"/>
<evidence type="ECO:0000313" key="8">
    <source>
        <dbReference type="Proteomes" id="UP000318538"/>
    </source>
</evidence>
<name>A0A517NGZ1_9BACT</name>
<feature type="transmembrane region" description="Helical" evidence="6">
    <location>
        <begin position="420"/>
        <end position="443"/>
    </location>
</feature>
<feature type="transmembrane region" description="Helical" evidence="6">
    <location>
        <begin position="330"/>
        <end position="349"/>
    </location>
</feature>
<proteinExistence type="predicted"/>
<feature type="transmembrane region" description="Helical" evidence="6">
    <location>
        <begin position="74"/>
        <end position="100"/>
    </location>
</feature>
<feature type="transmembrane region" description="Helical" evidence="6">
    <location>
        <begin position="33"/>
        <end position="53"/>
    </location>
</feature>
<feature type="transmembrane region" description="Helical" evidence="6">
    <location>
        <begin position="389"/>
        <end position="408"/>
    </location>
</feature>
<feature type="transmembrane region" description="Helical" evidence="6">
    <location>
        <begin position="361"/>
        <end position="383"/>
    </location>
</feature>
<sequence length="473" mass="51844">MLAMTIVQRGLGFFRGIWFCRLLDDAVVGQWSMAYDFITMITPVMLLGIPGSLPRYVEHYRVRGHLSPLVRRMLTATVILGSGFFIAIMLFPDFFGWLVFLQPQGMSLVYSVGVGVVAIVAFNFVYQMVSALRQVRVASIMQFVQSVAFTILGVAWLSLAGGLTGLVYAFVAATLLAMVPGMTSLVRGWAGLPVSEEPFEPSPMWRRLMPYAAALWAMNLLSNVFALSDRYMILHMLPGDDLQTQAAVGQYHSGRIIPVLLISLATMVSGVLMPYLTADWEAGNKDKVRESLRRILFATSTLFTAGAACSLVLAPWFFRVVLENRYAEGLQMMPMTFVFCIWVSLATIGQDYLWVAEKGKWVAVSIAAGLAVNVALNFVLLPMWGLEGAVVATLVANAVVLGALWIAMSKFGYRLDLTTFILSLLPATLLAGPYIAMACVMTACAGSVQVRAWCDEGMAYLTLRLRPQSTPGC</sequence>
<dbReference type="KEGG" id="rlc:K227x_48100"/>
<feature type="transmembrane region" description="Helical" evidence="6">
    <location>
        <begin position="208"/>
        <end position="228"/>
    </location>
</feature>
<dbReference type="InterPro" id="IPR050833">
    <property type="entry name" value="Poly_Biosynth_Transport"/>
</dbReference>
<dbReference type="Proteomes" id="UP000318538">
    <property type="component" value="Chromosome"/>
</dbReference>
<dbReference type="EMBL" id="CP036525">
    <property type="protein sequence ID" value="QDT06401.1"/>
    <property type="molecule type" value="Genomic_DNA"/>
</dbReference>
<keyword evidence="3 6" id="KW-0812">Transmembrane</keyword>
<feature type="transmembrane region" description="Helical" evidence="6">
    <location>
        <begin position="106"/>
        <end position="126"/>
    </location>
</feature>
<evidence type="ECO:0000256" key="5">
    <source>
        <dbReference type="ARBA" id="ARBA00023136"/>
    </source>
</evidence>
<dbReference type="PANTHER" id="PTHR30250:SF11">
    <property type="entry name" value="O-ANTIGEN TRANSPORTER-RELATED"/>
    <property type="match status" value="1"/>
</dbReference>
<keyword evidence="4 6" id="KW-1133">Transmembrane helix</keyword>
<reference evidence="7 8" key="1">
    <citation type="submission" date="2019-02" db="EMBL/GenBank/DDBJ databases">
        <title>Deep-cultivation of Planctomycetes and their phenomic and genomic characterization uncovers novel biology.</title>
        <authorList>
            <person name="Wiegand S."/>
            <person name="Jogler M."/>
            <person name="Boedeker C."/>
            <person name="Pinto D."/>
            <person name="Vollmers J."/>
            <person name="Rivas-Marin E."/>
            <person name="Kohn T."/>
            <person name="Peeters S.H."/>
            <person name="Heuer A."/>
            <person name="Rast P."/>
            <person name="Oberbeckmann S."/>
            <person name="Bunk B."/>
            <person name="Jeske O."/>
            <person name="Meyerdierks A."/>
            <person name="Storesund J.E."/>
            <person name="Kallscheuer N."/>
            <person name="Luecker S."/>
            <person name="Lage O.M."/>
            <person name="Pohl T."/>
            <person name="Merkel B.J."/>
            <person name="Hornburger P."/>
            <person name="Mueller R.-W."/>
            <person name="Bruemmer F."/>
            <person name="Labrenz M."/>
            <person name="Spormann A.M."/>
            <person name="Op den Camp H."/>
            <person name="Overmann J."/>
            <person name="Amann R."/>
            <person name="Jetten M.S.M."/>
            <person name="Mascher T."/>
            <person name="Medema M.H."/>
            <person name="Devos D.P."/>
            <person name="Kaster A.-K."/>
            <person name="Ovreas L."/>
            <person name="Rohde M."/>
            <person name="Galperin M.Y."/>
            <person name="Jogler C."/>
        </authorList>
    </citation>
    <scope>NUCLEOTIDE SEQUENCE [LARGE SCALE GENOMIC DNA]</scope>
    <source>
        <strain evidence="7 8">K22_7</strain>
    </source>
</reference>
<evidence type="ECO:0000256" key="1">
    <source>
        <dbReference type="ARBA" id="ARBA00004651"/>
    </source>
</evidence>
<organism evidence="7 8">
    <name type="scientific">Rubripirellula lacrimiformis</name>
    <dbReference type="NCBI Taxonomy" id="1930273"/>
    <lineage>
        <taxon>Bacteria</taxon>
        <taxon>Pseudomonadati</taxon>
        <taxon>Planctomycetota</taxon>
        <taxon>Planctomycetia</taxon>
        <taxon>Pirellulales</taxon>
        <taxon>Pirellulaceae</taxon>
        <taxon>Rubripirellula</taxon>
    </lineage>
</organism>
<accession>A0A517NGZ1</accession>
<keyword evidence="5 6" id="KW-0472">Membrane</keyword>
<evidence type="ECO:0000256" key="4">
    <source>
        <dbReference type="ARBA" id="ARBA00022989"/>
    </source>
</evidence>
<dbReference type="InterPro" id="IPR002797">
    <property type="entry name" value="Polysacc_synth"/>
</dbReference>
<evidence type="ECO:0000313" key="7">
    <source>
        <dbReference type="EMBL" id="QDT06401.1"/>
    </source>
</evidence>
<evidence type="ECO:0000256" key="3">
    <source>
        <dbReference type="ARBA" id="ARBA00022692"/>
    </source>
</evidence>
<dbReference type="PANTHER" id="PTHR30250">
    <property type="entry name" value="PST FAMILY PREDICTED COLANIC ACID TRANSPORTER"/>
    <property type="match status" value="1"/>
</dbReference>
<evidence type="ECO:0000256" key="2">
    <source>
        <dbReference type="ARBA" id="ARBA00022475"/>
    </source>
</evidence>
<dbReference type="Pfam" id="PF01943">
    <property type="entry name" value="Polysacc_synt"/>
    <property type="match status" value="1"/>
</dbReference>
<protein>
    <submittedName>
        <fullName evidence="7">MurJ-like flippase</fullName>
    </submittedName>
</protein>
<feature type="transmembrane region" description="Helical" evidence="6">
    <location>
        <begin position="138"/>
        <end position="159"/>
    </location>
</feature>
<gene>
    <name evidence="7" type="ORF">K227x_48100</name>
</gene>